<sequence>MIGRFLRLLDQDAVNFSEIACFIQQGANLVGVTAPVFITDIASIEEEELVIKLHGRARVSAVAVQHRIWQHPQAGLCEVDQVIAFQLYPALETVGSSEREVLIEQDPLAVKKGEAVGVVEQTCLGLYMVAGPPRGLGDVFLDVLHLFCRPVFIASIALFSCPSQSFALRIILFLITIVNVFS</sequence>
<dbReference type="Proteomes" id="UP000070096">
    <property type="component" value="Unassembled WGS sequence"/>
</dbReference>
<reference evidence="1 2" key="1">
    <citation type="submission" date="2016-01" db="EMBL/GenBank/DDBJ databases">
        <title>Highly variable Streptococcus oralis are common among viridans streptococci isolated from primates.</title>
        <authorList>
            <person name="Denapaite D."/>
            <person name="Rieger M."/>
            <person name="Koendgen S."/>
            <person name="Brueckner R."/>
            <person name="Ochigava I."/>
            <person name="Kappeler P."/>
            <person name="Maetz-Rensing K."/>
            <person name="Leendertz F."/>
            <person name="Hakenbeck R."/>
        </authorList>
    </citation>
    <scope>NUCLEOTIDE SEQUENCE [LARGE SCALE GENOMIC DNA]</scope>
    <source>
        <strain evidence="1 2">DD07</strain>
    </source>
</reference>
<dbReference type="EMBL" id="LQRC01000231">
    <property type="protein sequence ID" value="KXT69735.1"/>
    <property type="molecule type" value="Genomic_DNA"/>
</dbReference>
<protein>
    <submittedName>
        <fullName evidence="1">Uncharacterized protein</fullName>
    </submittedName>
</protein>
<evidence type="ECO:0000313" key="2">
    <source>
        <dbReference type="Proteomes" id="UP000070096"/>
    </source>
</evidence>
<dbReference type="AlphaFoldDB" id="A0A139N109"/>
<accession>A0A139N109</accession>
<evidence type="ECO:0000313" key="1">
    <source>
        <dbReference type="EMBL" id="KXT69735.1"/>
    </source>
</evidence>
<proteinExistence type="predicted"/>
<comment type="caution">
    <text evidence="1">The sequence shown here is derived from an EMBL/GenBank/DDBJ whole genome shotgun (WGS) entry which is preliminary data.</text>
</comment>
<name>A0A139N109_STRGN</name>
<organism evidence="1 2">
    <name type="scientific">Streptococcus gordonii</name>
    <dbReference type="NCBI Taxonomy" id="1302"/>
    <lineage>
        <taxon>Bacteria</taxon>
        <taxon>Bacillati</taxon>
        <taxon>Bacillota</taxon>
        <taxon>Bacilli</taxon>
        <taxon>Lactobacillales</taxon>
        <taxon>Streptococcaceae</taxon>
        <taxon>Streptococcus</taxon>
    </lineage>
</organism>
<gene>
    <name evidence="1" type="ORF">SGODD07_01748</name>
</gene>